<accession>A0A2N5T0P9</accession>
<protein>
    <submittedName>
        <fullName evidence="2">Uncharacterized protein</fullName>
    </submittedName>
</protein>
<comment type="caution">
    <text evidence="2">The sequence shown here is derived from an EMBL/GenBank/DDBJ whole genome shotgun (WGS) entry which is preliminary data.</text>
</comment>
<evidence type="ECO:0000313" key="3">
    <source>
        <dbReference type="Proteomes" id="UP000235388"/>
    </source>
</evidence>
<feature type="region of interest" description="Disordered" evidence="1">
    <location>
        <begin position="121"/>
        <end position="158"/>
    </location>
</feature>
<organism evidence="2 3">
    <name type="scientific">Puccinia coronata f. sp. avenae</name>
    <dbReference type="NCBI Taxonomy" id="200324"/>
    <lineage>
        <taxon>Eukaryota</taxon>
        <taxon>Fungi</taxon>
        <taxon>Dikarya</taxon>
        <taxon>Basidiomycota</taxon>
        <taxon>Pucciniomycotina</taxon>
        <taxon>Pucciniomycetes</taxon>
        <taxon>Pucciniales</taxon>
        <taxon>Pucciniaceae</taxon>
        <taxon>Puccinia</taxon>
    </lineage>
</organism>
<feature type="region of interest" description="Disordered" evidence="1">
    <location>
        <begin position="632"/>
        <end position="683"/>
    </location>
</feature>
<name>A0A2N5T0P9_9BASI</name>
<evidence type="ECO:0000313" key="2">
    <source>
        <dbReference type="EMBL" id="PLW19091.1"/>
    </source>
</evidence>
<dbReference type="OrthoDB" id="2502284at2759"/>
<dbReference type="AlphaFoldDB" id="A0A2N5T0P9"/>
<feature type="region of interest" description="Disordered" evidence="1">
    <location>
        <begin position="1"/>
        <end position="78"/>
    </location>
</feature>
<feature type="region of interest" description="Disordered" evidence="1">
    <location>
        <begin position="595"/>
        <end position="620"/>
    </location>
</feature>
<feature type="region of interest" description="Disordered" evidence="1">
    <location>
        <begin position="197"/>
        <end position="239"/>
    </location>
</feature>
<feature type="compositionally biased region" description="Low complexity" evidence="1">
    <location>
        <begin position="50"/>
        <end position="60"/>
    </location>
</feature>
<feature type="region of interest" description="Disordered" evidence="1">
    <location>
        <begin position="345"/>
        <end position="408"/>
    </location>
</feature>
<keyword evidence="3" id="KW-1185">Reference proteome</keyword>
<evidence type="ECO:0000256" key="1">
    <source>
        <dbReference type="SAM" id="MobiDB-lite"/>
    </source>
</evidence>
<proteinExistence type="predicted"/>
<feature type="region of interest" description="Disordered" evidence="1">
    <location>
        <begin position="537"/>
        <end position="558"/>
    </location>
</feature>
<feature type="compositionally biased region" description="Low complexity" evidence="1">
    <location>
        <begin position="345"/>
        <end position="355"/>
    </location>
</feature>
<dbReference type="EMBL" id="PGCJ01000819">
    <property type="protein sequence ID" value="PLW19091.1"/>
    <property type="molecule type" value="Genomic_DNA"/>
</dbReference>
<reference evidence="2 3" key="1">
    <citation type="submission" date="2017-11" db="EMBL/GenBank/DDBJ databases">
        <title>De novo assembly and phasing of dikaryotic genomes from two isolates of Puccinia coronata f. sp. avenae, the causal agent of oat crown rust.</title>
        <authorList>
            <person name="Miller M.E."/>
            <person name="Zhang Y."/>
            <person name="Omidvar V."/>
            <person name="Sperschneider J."/>
            <person name="Schwessinger B."/>
            <person name="Raley C."/>
            <person name="Palmer J.M."/>
            <person name="Garnica D."/>
            <person name="Upadhyaya N."/>
            <person name="Rathjen J."/>
            <person name="Taylor J.M."/>
            <person name="Park R.F."/>
            <person name="Dodds P.N."/>
            <person name="Hirsch C.D."/>
            <person name="Kianian S.F."/>
            <person name="Figueroa M."/>
        </authorList>
    </citation>
    <scope>NUCLEOTIDE SEQUENCE [LARGE SCALE GENOMIC DNA]</scope>
    <source>
        <strain evidence="2">12NC29</strain>
    </source>
</reference>
<feature type="compositionally biased region" description="Low complexity" evidence="1">
    <location>
        <begin position="634"/>
        <end position="646"/>
    </location>
</feature>
<feature type="compositionally biased region" description="Low complexity" evidence="1">
    <location>
        <begin position="133"/>
        <end position="158"/>
    </location>
</feature>
<sequence length="683" mass="73970">MPLPNSLARSKSLTSRVKRNPGTPKMNGAPHHSRVAHKNMEPNSNENKLPSTPCSPSSSSGHNSITVAERRQTKSSKYLVSEDFKSDFASKLNRFRQRETPAGPSELVAINAADCDETVIEEEDDHDSHETDNNYTTTDTTTTTETTTTDTSDYTDIIDSTSHLPEIPQTTSPGEHQIHSAQECTLPDIQLEIEPPTEPQIEPEGYNASADSNQEKQPSSGPEPPSSQACDEDPEEQSARYEVISKLADQLAEQIEQNDSLLYDLGVVRSNNARLQAVAANREDEVACLNQRNRHLESIILKLNSSQPIEHTQTHSNSAHEAHLNLLNQTHAGLCQLLALGLSQRQSPSRSNPPESKFDTQMGHVRRYSWSGPPPKYPGSHSDPIPHNTASRTIKLPDPSDQPGHRALPSGDLVAGWTGLVDDTDRQSLKAHIHRLQTELAHRRSVCMATEASLRPIIEAIARQRPTATCSEKKLQGLGLFTSSTPSRVLRPLNANTGETPTIEAGGWTTRTVAIPDEQHATSSPLLALTNFGFGGWGRKQPESSSPPKPAPDEDARIPSSLAVSDGLSPAAGVAPQPAEKEPVQPFMRFGLRSFFNHQSPGSQPSAKLDPAASSPLSKKADSKLLEQINNENAPLSAPIPLAPLSDRIKPTSDGPKVPARNPDRQLVSGGGAIPHTPDGIVI</sequence>
<feature type="compositionally biased region" description="Polar residues" evidence="1">
    <location>
        <begin position="596"/>
        <end position="606"/>
    </location>
</feature>
<gene>
    <name evidence="2" type="ORF">PCANC_08290</name>
</gene>
<dbReference type="Proteomes" id="UP000235388">
    <property type="component" value="Unassembled WGS sequence"/>
</dbReference>